<dbReference type="InterPro" id="IPR028087">
    <property type="entry name" value="Tad_N"/>
</dbReference>
<feature type="domain" description="Putative Flp pilus-assembly TadG-like N-terminal" evidence="2">
    <location>
        <begin position="10"/>
        <end position="53"/>
    </location>
</feature>
<evidence type="ECO:0000313" key="3">
    <source>
        <dbReference type="EMBL" id="OZS41378.1"/>
    </source>
</evidence>
<name>A0ABX4FRC9_9GAMM</name>
<reference evidence="3 4" key="1">
    <citation type="journal article" date="2016" name="Antonie Van Leeuwenhoek">
        <title>Photobacterium sanguinicancri sp. nov. isolated from marine animals.</title>
        <authorList>
            <person name="Gomez-Gil B."/>
            <person name="Roque A."/>
            <person name="Rotllant G."/>
            <person name="Romalde J.L."/>
            <person name="Doce A."/>
            <person name="Eggermont M."/>
            <person name="Defoirdt T."/>
        </authorList>
    </citation>
    <scope>NUCLEOTIDE SEQUENCE [LARGE SCALE GENOMIC DNA]</scope>
    <source>
        <strain evidence="3 4">CAIM 1827</strain>
    </source>
</reference>
<keyword evidence="4" id="KW-1185">Reference proteome</keyword>
<dbReference type="RefSeq" id="WP_239928906.1">
    <property type="nucleotide sequence ID" value="NZ_NOIF01000368.1"/>
</dbReference>
<keyword evidence="1" id="KW-0812">Transmembrane</keyword>
<proteinExistence type="predicted"/>
<dbReference type="Pfam" id="PF13400">
    <property type="entry name" value="Tad"/>
    <property type="match status" value="1"/>
</dbReference>
<dbReference type="EMBL" id="NOIF01000368">
    <property type="protein sequence ID" value="OZS41378.1"/>
    <property type="molecule type" value="Genomic_DNA"/>
</dbReference>
<gene>
    <name evidence="3" type="ORF">ASV53_24050</name>
</gene>
<accession>A0ABX4FRC9</accession>
<feature type="transmembrane region" description="Helical" evidence="1">
    <location>
        <begin position="12"/>
        <end position="31"/>
    </location>
</feature>
<protein>
    <recommendedName>
        <fullName evidence="2">Putative Flp pilus-assembly TadG-like N-terminal domain-containing protein</fullName>
    </recommendedName>
</protein>
<evidence type="ECO:0000256" key="1">
    <source>
        <dbReference type="SAM" id="Phobius"/>
    </source>
</evidence>
<keyword evidence="1" id="KW-0472">Membrane</keyword>
<feature type="non-terminal residue" evidence="3">
    <location>
        <position position="183"/>
    </location>
</feature>
<evidence type="ECO:0000259" key="2">
    <source>
        <dbReference type="Pfam" id="PF13400"/>
    </source>
</evidence>
<sequence length="183" mass="20420">MRFSHNKQLGAAAIWFIFLIGAIMSLGALAIEGSRYIGKKARLGDASEAAAIAISANDGVTKGFNVNEKQRNGRSANDVAKIWVQHYVDDSKKLSIGISRSDAEKVINRGELIPDYKLEYFKYLVTVKTTHDSWFKYETWTRFNDQVVIANKAVSGRIKGGHEPVDIVYVADYSGSMNWKINN</sequence>
<comment type="caution">
    <text evidence="3">The sequence shown here is derived from an EMBL/GenBank/DDBJ whole genome shotgun (WGS) entry which is preliminary data.</text>
</comment>
<keyword evidence="1" id="KW-1133">Transmembrane helix</keyword>
<dbReference type="Proteomes" id="UP000215999">
    <property type="component" value="Unassembled WGS sequence"/>
</dbReference>
<evidence type="ECO:0000313" key="4">
    <source>
        <dbReference type="Proteomes" id="UP000215999"/>
    </source>
</evidence>
<organism evidence="3 4">
    <name type="scientific">Photobacterium sanguinicancri</name>
    <dbReference type="NCBI Taxonomy" id="875932"/>
    <lineage>
        <taxon>Bacteria</taxon>
        <taxon>Pseudomonadati</taxon>
        <taxon>Pseudomonadota</taxon>
        <taxon>Gammaproteobacteria</taxon>
        <taxon>Vibrionales</taxon>
        <taxon>Vibrionaceae</taxon>
        <taxon>Photobacterium</taxon>
    </lineage>
</organism>